<evidence type="ECO:0000313" key="2">
    <source>
        <dbReference type="EMBL" id="KAL0173900.1"/>
    </source>
</evidence>
<proteinExistence type="predicted"/>
<accession>A0ABD0PJE8</accession>
<keyword evidence="3" id="KW-1185">Reference proteome</keyword>
<feature type="non-terminal residue" evidence="2">
    <location>
        <position position="150"/>
    </location>
</feature>
<name>A0ABD0PJE8_CIRMR</name>
<dbReference type="AlphaFoldDB" id="A0ABD0PJE8"/>
<dbReference type="EMBL" id="JAMKFB020000015">
    <property type="protein sequence ID" value="KAL0173900.1"/>
    <property type="molecule type" value="Genomic_DNA"/>
</dbReference>
<organism evidence="2 3">
    <name type="scientific">Cirrhinus mrigala</name>
    <name type="common">Mrigala</name>
    <dbReference type="NCBI Taxonomy" id="683832"/>
    <lineage>
        <taxon>Eukaryota</taxon>
        <taxon>Metazoa</taxon>
        <taxon>Chordata</taxon>
        <taxon>Craniata</taxon>
        <taxon>Vertebrata</taxon>
        <taxon>Euteleostomi</taxon>
        <taxon>Actinopterygii</taxon>
        <taxon>Neopterygii</taxon>
        <taxon>Teleostei</taxon>
        <taxon>Ostariophysi</taxon>
        <taxon>Cypriniformes</taxon>
        <taxon>Cyprinidae</taxon>
        <taxon>Labeoninae</taxon>
        <taxon>Labeonini</taxon>
        <taxon>Cirrhinus</taxon>
    </lineage>
</organism>
<feature type="compositionally biased region" description="Polar residues" evidence="1">
    <location>
        <begin position="140"/>
        <end position="150"/>
    </location>
</feature>
<comment type="caution">
    <text evidence="2">The sequence shown here is derived from an EMBL/GenBank/DDBJ whole genome shotgun (WGS) entry which is preliminary data.</text>
</comment>
<evidence type="ECO:0000313" key="3">
    <source>
        <dbReference type="Proteomes" id="UP001529510"/>
    </source>
</evidence>
<sequence>MDDPAVLVLLLEQGERSLEDHTTNFVFLANLTHYLDSCLYSFYQAGLNTATRAQLSLGNVLERAFVEWVLVSCQSSLTVDFMDDDTSPTPDPVPRPTSPRSTERQPEPTVDGEPKPSATDEPSPSGATELRIAPEPEPVTSDQVQEPKNI</sequence>
<reference evidence="2 3" key="1">
    <citation type="submission" date="2024-05" db="EMBL/GenBank/DDBJ databases">
        <title>Genome sequencing and assembly of Indian major carp, Cirrhinus mrigala (Hamilton, 1822).</title>
        <authorList>
            <person name="Mohindra V."/>
            <person name="Chowdhury L.M."/>
            <person name="Lal K."/>
            <person name="Jena J.K."/>
        </authorList>
    </citation>
    <scope>NUCLEOTIDE SEQUENCE [LARGE SCALE GENOMIC DNA]</scope>
    <source>
        <strain evidence="2">CM1030</strain>
        <tissue evidence="2">Blood</tissue>
    </source>
</reference>
<evidence type="ECO:0000256" key="1">
    <source>
        <dbReference type="SAM" id="MobiDB-lite"/>
    </source>
</evidence>
<feature type="region of interest" description="Disordered" evidence="1">
    <location>
        <begin position="80"/>
        <end position="150"/>
    </location>
</feature>
<protein>
    <submittedName>
        <fullName evidence="2">Uncharacterized protein</fullName>
    </submittedName>
</protein>
<dbReference type="Proteomes" id="UP001529510">
    <property type="component" value="Unassembled WGS sequence"/>
</dbReference>
<gene>
    <name evidence="2" type="ORF">M9458_029868</name>
</gene>